<dbReference type="AlphaFoldDB" id="A0A345BWE4"/>
<accession>A0A345BWE4</accession>
<dbReference type="OrthoDB" id="2033135at2"/>
<reference evidence="1 2" key="1">
    <citation type="journal article" date="2018" name="J. Microbiol.">
        <title>Salicibibacter kimchii gen. nov., sp. nov., a moderately halophilic and alkalitolerant bacterium in the family Bacillaceae, isolated from kimchi.</title>
        <authorList>
            <person name="Jang J.Y."/>
            <person name="Oh Y.J."/>
            <person name="Lim S.K."/>
            <person name="Park H.K."/>
            <person name="Lee C."/>
            <person name="Kim J.Y."/>
            <person name="Lee M.A."/>
            <person name="Choi H.J."/>
        </authorList>
    </citation>
    <scope>NUCLEOTIDE SEQUENCE [LARGE SCALE GENOMIC DNA]</scope>
    <source>
        <strain evidence="1 2">NKC1-1</strain>
    </source>
</reference>
<evidence type="ECO:0000313" key="1">
    <source>
        <dbReference type="EMBL" id="AXF55275.1"/>
    </source>
</evidence>
<dbReference type="Proteomes" id="UP000252100">
    <property type="component" value="Chromosome"/>
</dbReference>
<gene>
    <name evidence="1" type="ORF">DT065_04065</name>
</gene>
<protein>
    <submittedName>
        <fullName evidence="1">Uncharacterized protein</fullName>
    </submittedName>
</protein>
<dbReference type="RefSeq" id="WP_114371116.1">
    <property type="nucleotide sequence ID" value="NZ_CP031092.1"/>
</dbReference>
<sequence length="139" mass="16140">MHSEKSREEMARESINLARNIPDDREQIQVIAGILTATDKFADDEISPKIREWLSMTKVGRIIEKEIEQEREVAKAENTRKLAKKMLKRFSALFIGRVSIFRTVVVKEKARDPESVATDRMLKETLAWRARKNQLTSLQ</sequence>
<proteinExistence type="predicted"/>
<dbReference type="EMBL" id="CP031092">
    <property type="protein sequence ID" value="AXF55275.1"/>
    <property type="molecule type" value="Genomic_DNA"/>
</dbReference>
<dbReference type="KEGG" id="rue:DT065_04065"/>
<name>A0A345BWE4_9BACI</name>
<keyword evidence="2" id="KW-1185">Reference proteome</keyword>
<organism evidence="1 2">
    <name type="scientific">Salicibibacter kimchii</name>
    <dbReference type="NCBI Taxonomy" id="2099786"/>
    <lineage>
        <taxon>Bacteria</taxon>
        <taxon>Bacillati</taxon>
        <taxon>Bacillota</taxon>
        <taxon>Bacilli</taxon>
        <taxon>Bacillales</taxon>
        <taxon>Bacillaceae</taxon>
        <taxon>Salicibibacter</taxon>
    </lineage>
</organism>
<evidence type="ECO:0000313" key="2">
    <source>
        <dbReference type="Proteomes" id="UP000252100"/>
    </source>
</evidence>